<dbReference type="FunFam" id="1.10.150.50:FF:000034">
    <property type="entry name" value="ankyrin repeat and SAM domain-containing protein 4B"/>
    <property type="match status" value="1"/>
</dbReference>
<evidence type="ECO:0000256" key="1">
    <source>
        <dbReference type="ARBA" id="ARBA00022737"/>
    </source>
</evidence>
<feature type="domain" description="SAM" evidence="4">
    <location>
        <begin position="456"/>
        <end position="521"/>
    </location>
</feature>
<keyword evidence="6" id="KW-1185">Reference proteome</keyword>
<evidence type="ECO:0000313" key="5">
    <source>
        <dbReference type="Ensembl" id="ENSOTSP00005000943.2"/>
    </source>
</evidence>
<dbReference type="Pfam" id="PF12796">
    <property type="entry name" value="Ank_2"/>
    <property type="match status" value="1"/>
</dbReference>
<proteinExistence type="predicted"/>
<dbReference type="InterPro" id="IPR001660">
    <property type="entry name" value="SAM"/>
</dbReference>
<dbReference type="SMART" id="SM00248">
    <property type="entry name" value="ANK"/>
    <property type="match status" value="3"/>
</dbReference>
<dbReference type="Gene3D" id="1.10.150.50">
    <property type="entry name" value="Transcription Factor, Ets-1"/>
    <property type="match status" value="1"/>
</dbReference>
<dbReference type="SUPFAM" id="SSF48403">
    <property type="entry name" value="Ankyrin repeat"/>
    <property type="match status" value="1"/>
</dbReference>
<dbReference type="Proteomes" id="UP000694402">
    <property type="component" value="Unassembled WGS sequence"/>
</dbReference>
<dbReference type="InterPro" id="IPR013761">
    <property type="entry name" value="SAM/pointed_sf"/>
</dbReference>
<dbReference type="PANTHER" id="PTHR24161">
    <property type="entry name" value="ANK_REP_REGION DOMAIN-CONTAINING PROTEIN-RELATED"/>
    <property type="match status" value="1"/>
</dbReference>
<gene>
    <name evidence="5" type="primary">LOC112253652</name>
</gene>
<keyword evidence="1" id="KW-0677">Repeat</keyword>
<dbReference type="PROSITE" id="PS50297">
    <property type="entry name" value="ANK_REP_REGION"/>
    <property type="match status" value="1"/>
</dbReference>
<dbReference type="Ensembl" id="ENSOTST00005001066.2">
    <property type="protein sequence ID" value="ENSOTSP00005000943.2"/>
    <property type="gene ID" value="ENSOTSG00005000562.2"/>
</dbReference>
<name>A0A8C8BQY3_ONCTS</name>
<organism evidence="5 6">
    <name type="scientific">Oncorhynchus tshawytscha</name>
    <name type="common">Chinook salmon</name>
    <name type="synonym">Salmo tshawytscha</name>
    <dbReference type="NCBI Taxonomy" id="74940"/>
    <lineage>
        <taxon>Eukaryota</taxon>
        <taxon>Metazoa</taxon>
        <taxon>Chordata</taxon>
        <taxon>Craniata</taxon>
        <taxon>Vertebrata</taxon>
        <taxon>Euteleostomi</taxon>
        <taxon>Actinopterygii</taxon>
        <taxon>Neopterygii</taxon>
        <taxon>Teleostei</taxon>
        <taxon>Protacanthopterygii</taxon>
        <taxon>Salmoniformes</taxon>
        <taxon>Salmonidae</taxon>
        <taxon>Salmoninae</taxon>
        <taxon>Oncorhynchus</taxon>
    </lineage>
</organism>
<dbReference type="Pfam" id="PF00536">
    <property type="entry name" value="SAM_1"/>
    <property type="match status" value="1"/>
</dbReference>
<dbReference type="GeneTree" id="ENSGT00390000017548"/>
<reference evidence="5" key="1">
    <citation type="submission" date="2025-08" db="UniProtKB">
        <authorList>
            <consortium name="Ensembl"/>
        </authorList>
    </citation>
    <scope>IDENTIFICATION</scope>
</reference>
<feature type="repeat" description="ANK" evidence="3">
    <location>
        <begin position="96"/>
        <end position="128"/>
    </location>
</feature>
<evidence type="ECO:0000256" key="3">
    <source>
        <dbReference type="PROSITE-ProRule" id="PRU00023"/>
    </source>
</evidence>
<dbReference type="GO" id="GO:0007605">
    <property type="term" value="P:sensory perception of sound"/>
    <property type="evidence" value="ECO:0007669"/>
    <property type="project" value="InterPro"/>
</dbReference>
<keyword evidence="2 3" id="KW-0040">ANK repeat</keyword>
<dbReference type="InterPro" id="IPR037602">
    <property type="entry name" value="USH1G_SAM"/>
</dbReference>
<dbReference type="AlphaFoldDB" id="A0A8C8BQY3"/>
<dbReference type="GO" id="GO:0050953">
    <property type="term" value="P:sensory perception of light stimulus"/>
    <property type="evidence" value="ECO:0007669"/>
    <property type="project" value="InterPro"/>
</dbReference>
<dbReference type="GO" id="GO:0050957">
    <property type="term" value="P:equilibrioception"/>
    <property type="evidence" value="ECO:0007669"/>
    <property type="project" value="InterPro"/>
</dbReference>
<evidence type="ECO:0000313" key="6">
    <source>
        <dbReference type="Proteomes" id="UP000694402"/>
    </source>
</evidence>
<reference evidence="5" key="2">
    <citation type="submission" date="2025-09" db="UniProtKB">
        <authorList>
            <consortium name="Ensembl"/>
        </authorList>
    </citation>
    <scope>IDENTIFICATION</scope>
</reference>
<dbReference type="SMART" id="SM00454">
    <property type="entry name" value="SAM"/>
    <property type="match status" value="1"/>
</dbReference>
<dbReference type="CDD" id="cd21803">
    <property type="entry name" value="CEN_USH1G"/>
    <property type="match status" value="1"/>
</dbReference>
<protein>
    <recommendedName>
        <fullName evidence="4">SAM domain-containing protein</fullName>
    </recommendedName>
</protein>
<sequence>MNDKYHRAARDGYLDLLREATRKELNAPDEDGMTPTLWAAYHGNLDALRLIVGRGGLMLHHRARLEVDELRMDRTRAVVKVRGPARRGDQDKCDIWGNTPLHLAAANGHHNCLSFLVSFGANVWCLDNDYHTPLDMAATKSHMDCVRYLDSIAAKQSALNPKLVSKLKDRAFRMAERRIKDCVKMQQKHHQRMERKFLKESVASDNSDAMSFTSYNSSSTLNRKLPQFNTLTSNMPYSQATLHSTAKGRTKIKKKLEKKKQVDGTFKIYEDGRKSVRSLSGLQLGQDVMFLKQGTYANSKDRSRLNIRDMFPHHGNNHDYHDDDHDDYDDDHADTISHISRAISDPGLHETAYSEISADSGRDSLFTRPGLGTMVFRRNYVSGGLFGIGARDKGFAAVSEPVGRAPNVRLRGHLPRRQPSLDDAIEIGSIGSALSLQERHLQELPWEEADVGLDEELEPENGPLETFLASQGLGEFMPIFRKEKIDLEALLLCSDQDLTSIHIPLGPRKKLLEACKRRLDTLEEPEGIEDTDL</sequence>
<dbReference type="InterPro" id="IPR036770">
    <property type="entry name" value="Ankyrin_rpt-contain_sf"/>
</dbReference>
<evidence type="ECO:0000259" key="4">
    <source>
        <dbReference type="SMART" id="SM00454"/>
    </source>
</evidence>
<dbReference type="SUPFAM" id="SSF47769">
    <property type="entry name" value="SAM/Pointed domain"/>
    <property type="match status" value="1"/>
</dbReference>
<accession>A0A8C8BQY3</accession>
<dbReference type="CDD" id="cd09586">
    <property type="entry name" value="SAM_USH1G"/>
    <property type="match status" value="1"/>
</dbReference>
<dbReference type="PANTHER" id="PTHR24161:SF110">
    <property type="entry name" value="USHER SYNDROME TYPE-1G PROTEIN"/>
    <property type="match status" value="1"/>
</dbReference>
<dbReference type="PROSITE" id="PS50088">
    <property type="entry name" value="ANK_REPEAT"/>
    <property type="match status" value="1"/>
</dbReference>
<dbReference type="Pfam" id="PF13637">
    <property type="entry name" value="Ank_4"/>
    <property type="match status" value="1"/>
</dbReference>
<evidence type="ECO:0000256" key="2">
    <source>
        <dbReference type="ARBA" id="ARBA00023043"/>
    </source>
</evidence>
<dbReference type="InterPro" id="IPR002110">
    <property type="entry name" value="Ankyrin_rpt"/>
</dbReference>
<dbReference type="Gene3D" id="1.25.40.20">
    <property type="entry name" value="Ankyrin repeat-containing domain"/>
    <property type="match status" value="1"/>
</dbReference>